<name>A0A1S6QCW7_9ANNE</name>
<dbReference type="NCBIfam" id="TIGR02481">
    <property type="entry name" value="hemeryth_dom"/>
    <property type="match status" value="1"/>
</dbReference>
<dbReference type="PRINTS" id="PR00186">
    <property type="entry name" value="HEMERYTHRIN"/>
</dbReference>
<proteinExistence type="evidence at transcript level"/>
<evidence type="ECO:0000256" key="3">
    <source>
        <dbReference type="ARBA" id="ARBA00023004"/>
    </source>
</evidence>
<feature type="binding site" evidence="4">
    <location>
        <position position="75"/>
    </location>
    <ligand>
        <name>Fe cation</name>
        <dbReference type="ChEBI" id="CHEBI:24875"/>
        <label>2</label>
    </ligand>
</feature>
<dbReference type="Gene3D" id="1.20.120.50">
    <property type="entry name" value="Hemerythrin-like"/>
    <property type="match status" value="1"/>
</dbReference>
<dbReference type="NCBIfam" id="TIGR00058">
    <property type="entry name" value="Hemerythrin"/>
    <property type="match status" value="1"/>
</dbReference>
<keyword evidence="3 4" id="KW-0408">Iron</keyword>
<dbReference type="PROSITE" id="PS00550">
    <property type="entry name" value="HEMERYTHRINS"/>
    <property type="match status" value="1"/>
</dbReference>
<dbReference type="EMBL" id="KY007466">
    <property type="protein sequence ID" value="AQV13764.1"/>
    <property type="molecule type" value="mRNA"/>
</dbReference>
<evidence type="ECO:0000256" key="4">
    <source>
        <dbReference type="PIRSR" id="PIRSR002033-1"/>
    </source>
</evidence>
<feature type="binding site" evidence="4">
    <location>
        <position position="56"/>
    </location>
    <ligand>
        <name>Fe cation</name>
        <dbReference type="ChEBI" id="CHEBI:24875"/>
        <label>1</label>
    </ligand>
</feature>
<dbReference type="InterPro" id="IPR012827">
    <property type="entry name" value="Hemerythrin_metal-bd"/>
</dbReference>
<comment type="similarity">
    <text evidence="1">Belongs to the hemerythrin family.</text>
</comment>
<dbReference type="PIRSF" id="PIRSF002033">
    <property type="entry name" value="Hemerythrin"/>
    <property type="match status" value="1"/>
</dbReference>
<feature type="binding site" evidence="4">
    <location>
        <position position="113"/>
    </location>
    <ligand>
        <name>Fe cation</name>
        <dbReference type="ChEBI" id="CHEBI:24875"/>
        <label>2</label>
    </ligand>
</feature>
<accession>A0A1S6QCW7</accession>
<dbReference type="GO" id="GO:0005506">
    <property type="term" value="F:iron ion binding"/>
    <property type="evidence" value="ECO:0007669"/>
    <property type="project" value="InterPro"/>
</dbReference>
<feature type="binding site" evidence="4">
    <location>
        <position position="79"/>
    </location>
    <ligand>
        <name>Fe cation</name>
        <dbReference type="ChEBI" id="CHEBI:24875"/>
        <label>2</label>
    </ligand>
</feature>
<dbReference type="Pfam" id="PF01814">
    <property type="entry name" value="Hemerythrin"/>
    <property type="match status" value="1"/>
</dbReference>
<feature type="binding site" evidence="4">
    <location>
        <position position="108"/>
    </location>
    <ligand>
        <name>Fe cation</name>
        <dbReference type="ChEBI" id="CHEBI:24875"/>
        <label>2</label>
    </ligand>
</feature>
<protein>
    <submittedName>
        <fullName evidence="6">Hemerythrin</fullName>
    </submittedName>
</protein>
<dbReference type="PANTHER" id="PTHR37164">
    <property type="entry name" value="BACTERIOHEMERYTHRIN"/>
    <property type="match status" value="1"/>
</dbReference>
<dbReference type="PANTHER" id="PTHR37164:SF1">
    <property type="entry name" value="BACTERIOHEMERYTHRIN"/>
    <property type="match status" value="1"/>
</dbReference>
<evidence type="ECO:0000259" key="5">
    <source>
        <dbReference type="Pfam" id="PF01814"/>
    </source>
</evidence>
<dbReference type="CDD" id="cd12107">
    <property type="entry name" value="Hemerythrin"/>
    <property type="match status" value="1"/>
</dbReference>
<feature type="binding site" evidence="4">
    <location>
        <position position="113"/>
    </location>
    <ligand>
        <name>Fe cation</name>
        <dbReference type="ChEBI" id="CHEBI:24875"/>
        <label>1</label>
    </ligand>
</feature>
<sequence>MGFDIPEPYVWDESFRVFYENLDEEHRGLFKGIFDCAKNPSDADALSHLKSAVKTHFTNEEGMMTSAKYPDFNNHKPLHEEFLKTLNGLTTPLSQDTIKFAKEWLVNHIKTTDFKYKGKLQ</sequence>
<dbReference type="AlphaFoldDB" id="A0A1S6QCW7"/>
<dbReference type="SUPFAM" id="SSF47188">
    <property type="entry name" value="Hemerythrin-like"/>
    <property type="match status" value="1"/>
</dbReference>
<dbReference type="InterPro" id="IPR035938">
    <property type="entry name" value="Hemerythrin-like_sf"/>
</dbReference>
<evidence type="ECO:0000256" key="2">
    <source>
        <dbReference type="ARBA" id="ARBA00022723"/>
    </source>
</evidence>
<dbReference type="InterPro" id="IPR012312">
    <property type="entry name" value="Hemerythrin-like"/>
</dbReference>
<evidence type="ECO:0000313" key="6">
    <source>
        <dbReference type="EMBL" id="AQV13764.1"/>
    </source>
</evidence>
<organism evidence="6">
    <name type="scientific">Sparganophilus sp. EP-2017</name>
    <dbReference type="NCBI Taxonomy" id="1964458"/>
    <lineage>
        <taxon>Eukaryota</taxon>
        <taxon>Metazoa</taxon>
        <taxon>Spiralia</taxon>
        <taxon>Lophotrochozoa</taxon>
        <taxon>Annelida</taxon>
        <taxon>Clitellata</taxon>
        <taxon>Oligochaeta</taxon>
        <taxon>Lumbriculida</taxon>
        <taxon>Sparganophilidae</taxon>
        <taxon>Sparganophilus</taxon>
    </lineage>
</organism>
<dbReference type="InterPro" id="IPR016131">
    <property type="entry name" value="Haemerythrin_Fe_BS"/>
</dbReference>
<feature type="binding site" evidence="4">
    <location>
        <position position="26"/>
    </location>
    <ligand>
        <name>Fe cation</name>
        <dbReference type="ChEBI" id="CHEBI:24875"/>
        <label>1</label>
    </ligand>
</feature>
<feature type="binding site" evidence="4">
    <location>
        <position position="60"/>
    </location>
    <ligand>
        <name>Fe cation</name>
        <dbReference type="ChEBI" id="CHEBI:24875"/>
        <label>1</label>
    </ligand>
</feature>
<dbReference type="InterPro" id="IPR002063">
    <property type="entry name" value="Haemerythrin"/>
</dbReference>
<feature type="domain" description="Hemerythrin-like" evidence="5">
    <location>
        <begin position="18"/>
        <end position="119"/>
    </location>
</feature>
<dbReference type="InterPro" id="IPR050669">
    <property type="entry name" value="Hemerythrin"/>
</dbReference>
<reference evidence="6" key="1">
    <citation type="submission" date="2016-10" db="EMBL/GenBank/DDBJ databases">
        <title>Discovery and evolution of novel hemerythrin genes in annelid worms.</title>
        <authorList>
            <person name="Costa-Paiva E.M."/>
            <person name="Whelan N.V."/>
            <person name="Waits D.S."/>
            <person name="Santos S."/>
            <person name="Schrago C.G."/>
            <person name="Halanych K.M."/>
        </authorList>
    </citation>
    <scope>NUCLEOTIDE SEQUENCE</scope>
</reference>
<keyword evidence="2 4" id="KW-0479">Metal-binding</keyword>
<feature type="binding site" evidence="4">
    <location>
        <position position="60"/>
    </location>
    <ligand>
        <name>Fe cation</name>
        <dbReference type="ChEBI" id="CHEBI:24875"/>
        <label>2</label>
    </ligand>
</feature>
<evidence type="ECO:0000256" key="1">
    <source>
        <dbReference type="ARBA" id="ARBA00010587"/>
    </source>
</evidence>